<name>A0ACC2TQZ3_9FUNG</name>
<sequence>MGKKNKNKKLETTATQEKKQDATSLAFIDDLFASKAAKKRKGEDVVPDSQEKDSTQEKPTKKPKNIKPSSIAPDDDFFDSRGTKSKRKTTEEGFMIYSSKELNIGQGEGDTEDCPFDCQCCF</sequence>
<keyword evidence="2" id="KW-1185">Reference proteome</keyword>
<dbReference type="EMBL" id="QTSX02002228">
    <property type="protein sequence ID" value="KAJ9077017.1"/>
    <property type="molecule type" value="Genomic_DNA"/>
</dbReference>
<proteinExistence type="predicted"/>
<evidence type="ECO:0000313" key="1">
    <source>
        <dbReference type="EMBL" id="KAJ9077017.1"/>
    </source>
</evidence>
<accession>A0ACC2TQZ3</accession>
<evidence type="ECO:0000313" key="2">
    <source>
        <dbReference type="Proteomes" id="UP001165960"/>
    </source>
</evidence>
<comment type="caution">
    <text evidence="1">The sequence shown here is derived from an EMBL/GenBank/DDBJ whole genome shotgun (WGS) entry which is preliminary data.</text>
</comment>
<dbReference type="Proteomes" id="UP001165960">
    <property type="component" value="Unassembled WGS sequence"/>
</dbReference>
<reference evidence="1" key="1">
    <citation type="submission" date="2022-04" db="EMBL/GenBank/DDBJ databases">
        <title>Genome of the entomopathogenic fungus Entomophthora muscae.</title>
        <authorList>
            <person name="Elya C."/>
            <person name="Lovett B.R."/>
            <person name="Lee E."/>
            <person name="Macias A.M."/>
            <person name="Hajek A.E."/>
            <person name="De Bivort B.L."/>
            <person name="Kasson M.T."/>
            <person name="De Fine Licht H.H."/>
            <person name="Stajich J.E."/>
        </authorList>
    </citation>
    <scope>NUCLEOTIDE SEQUENCE</scope>
    <source>
        <strain evidence="1">Berkeley</strain>
    </source>
</reference>
<gene>
    <name evidence="1" type="ORF">DSO57_1020779</name>
</gene>
<organism evidence="1 2">
    <name type="scientific">Entomophthora muscae</name>
    <dbReference type="NCBI Taxonomy" id="34485"/>
    <lineage>
        <taxon>Eukaryota</taxon>
        <taxon>Fungi</taxon>
        <taxon>Fungi incertae sedis</taxon>
        <taxon>Zoopagomycota</taxon>
        <taxon>Entomophthoromycotina</taxon>
        <taxon>Entomophthoromycetes</taxon>
        <taxon>Entomophthorales</taxon>
        <taxon>Entomophthoraceae</taxon>
        <taxon>Entomophthora</taxon>
    </lineage>
</organism>
<protein>
    <submittedName>
        <fullName evidence="1">Uncharacterized protein</fullName>
    </submittedName>
</protein>